<dbReference type="InterPro" id="IPR014721">
    <property type="entry name" value="Ribsml_uS5_D2-typ_fold_subgr"/>
</dbReference>
<dbReference type="InterPro" id="IPR003593">
    <property type="entry name" value="AAA+_ATPase"/>
</dbReference>
<dbReference type="InterPro" id="IPR004482">
    <property type="entry name" value="Mg_chelat-rel"/>
</dbReference>
<evidence type="ECO:0000256" key="3">
    <source>
        <dbReference type="ARBA" id="ARBA00022840"/>
    </source>
</evidence>
<dbReference type="PANTHER" id="PTHR32039">
    <property type="entry name" value="MAGNESIUM-CHELATASE SUBUNIT CHLI"/>
    <property type="match status" value="1"/>
</dbReference>
<dbReference type="RefSeq" id="WP_087677632.1">
    <property type="nucleotide sequence ID" value="NZ_FUWV01000001.1"/>
</dbReference>
<dbReference type="Proteomes" id="UP000196365">
    <property type="component" value="Unassembled WGS sequence"/>
</dbReference>
<feature type="domain" description="AAA+ ATPase" evidence="4">
    <location>
        <begin position="213"/>
        <end position="396"/>
    </location>
</feature>
<dbReference type="Gene3D" id="3.40.50.300">
    <property type="entry name" value="P-loop containing nucleotide triphosphate hydrolases"/>
    <property type="match status" value="1"/>
</dbReference>
<dbReference type="InterPro" id="IPR025158">
    <property type="entry name" value="Mg_chelat-rel_C"/>
</dbReference>
<dbReference type="InterPro" id="IPR045006">
    <property type="entry name" value="CHLI-like"/>
</dbReference>
<dbReference type="InterPro" id="IPR001208">
    <property type="entry name" value="MCM_dom"/>
</dbReference>
<dbReference type="GO" id="GO:0003677">
    <property type="term" value="F:DNA binding"/>
    <property type="evidence" value="ECO:0007669"/>
    <property type="project" value="InterPro"/>
</dbReference>
<dbReference type="SUPFAM" id="SSF54211">
    <property type="entry name" value="Ribosomal protein S5 domain 2-like"/>
    <property type="match status" value="1"/>
</dbReference>
<dbReference type="NCBIfam" id="TIGR00368">
    <property type="entry name" value="YifB family Mg chelatase-like AAA ATPase"/>
    <property type="match status" value="1"/>
</dbReference>
<dbReference type="PANTHER" id="PTHR32039:SF7">
    <property type="entry name" value="COMPETENCE PROTEIN COMM"/>
    <property type="match status" value="1"/>
</dbReference>
<dbReference type="InterPro" id="IPR000523">
    <property type="entry name" value="Mg_chelatse_chII-like_cat_dom"/>
</dbReference>
<dbReference type="Pfam" id="PF13335">
    <property type="entry name" value="Mg_chelatase_C"/>
    <property type="match status" value="1"/>
</dbReference>
<organism evidence="5 6">
    <name type="scientific">Garciella nitratireducens DSM 15102</name>
    <dbReference type="NCBI Taxonomy" id="1121911"/>
    <lineage>
        <taxon>Bacteria</taxon>
        <taxon>Bacillati</taxon>
        <taxon>Bacillota</taxon>
        <taxon>Clostridia</taxon>
        <taxon>Eubacteriales</taxon>
        <taxon>Eubacteriaceae</taxon>
        <taxon>Garciella</taxon>
    </lineage>
</organism>
<proteinExistence type="inferred from homology"/>
<evidence type="ECO:0000256" key="2">
    <source>
        <dbReference type="ARBA" id="ARBA00022741"/>
    </source>
</evidence>
<evidence type="ECO:0000256" key="1">
    <source>
        <dbReference type="ARBA" id="ARBA00006354"/>
    </source>
</evidence>
<keyword evidence="2" id="KW-0547">Nucleotide-binding</keyword>
<dbReference type="Pfam" id="PF01078">
    <property type="entry name" value="Mg_chelatase"/>
    <property type="match status" value="1"/>
</dbReference>
<dbReference type="SUPFAM" id="SSF52540">
    <property type="entry name" value="P-loop containing nucleoside triphosphate hydrolases"/>
    <property type="match status" value="1"/>
</dbReference>
<sequence>MLAKINSCALVGIDGQIVEVEVDISNGLPSFALVGLPDIAVKESKERVYSAIKNNGFAYPMKHITINLAPADLKKEGPAYDLSIAIGILCASEQIHTMDLKNTAFLGELSLNGEIRPVHGVLSMCIELHKNGIHNLILPEKNALEASLIKGLNVLPANHLMDVIKHLNNEKSISPMHSNINSFFYQNNQYSMDLNEVKGQENVKRALEVAAAGAHNLLMIGPPGSGKTMIAQRLPTILPNMTIKESLQVTKIYSIAGLLQHSTPLITQRPFRSPHHTISPVSLVGGGRIPRPGEISLAHLGVLFLDELPEFQRRALEVLRQPLEEKKVTISRVNATLSYPANFMLIASMNPCPCGYYGDADHECSCSSQQIHRYLNKISGPMLDRLDIHIGVKATKYKSLENNVSGESSEQIRKRVNKARFIQLERYKNKNILFNSHLTPKDIEKYCILEKKENELMRKAFESLQLSARAYHKILKLARTIADLEECEKINIYHLSEAIQYRNLDRKF</sequence>
<dbReference type="EMBL" id="FUWV01000001">
    <property type="protein sequence ID" value="SJZ34854.1"/>
    <property type="molecule type" value="Genomic_DNA"/>
</dbReference>
<dbReference type="GO" id="GO:0005524">
    <property type="term" value="F:ATP binding"/>
    <property type="evidence" value="ECO:0007669"/>
    <property type="project" value="UniProtKB-KW"/>
</dbReference>
<keyword evidence="6" id="KW-1185">Reference proteome</keyword>
<evidence type="ECO:0000313" key="5">
    <source>
        <dbReference type="EMBL" id="SJZ34854.1"/>
    </source>
</evidence>
<comment type="similarity">
    <text evidence="1">Belongs to the Mg-chelatase subunits D/I family. ComM subfamily.</text>
</comment>
<gene>
    <name evidence="5" type="ORF">SAMN02745973_00186</name>
</gene>
<accession>A0A1T4JXL1</accession>
<reference evidence="5 6" key="1">
    <citation type="submission" date="2017-02" db="EMBL/GenBank/DDBJ databases">
        <authorList>
            <person name="Peterson S.W."/>
        </authorList>
    </citation>
    <scope>NUCLEOTIDE SEQUENCE [LARGE SCALE GENOMIC DNA]</scope>
    <source>
        <strain evidence="5 6">DSM 15102</strain>
    </source>
</reference>
<dbReference type="InterPro" id="IPR027417">
    <property type="entry name" value="P-loop_NTPase"/>
</dbReference>
<dbReference type="SMART" id="SM00382">
    <property type="entry name" value="AAA"/>
    <property type="match status" value="1"/>
</dbReference>
<dbReference type="PRINTS" id="PR01657">
    <property type="entry name" value="MCMFAMILY"/>
</dbReference>
<evidence type="ECO:0000313" key="6">
    <source>
        <dbReference type="Proteomes" id="UP000196365"/>
    </source>
</evidence>
<keyword evidence="3" id="KW-0067">ATP-binding</keyword>
<name>A0A1T4JXL1_9FIRM</name>
<dbReference type="Gene3D" id="3.30.230.10">
    <property type="match status" value="1"/>
</dbReference>
<dbReference type="Pfam" id="PF13541">
    <property type="entry name" value="ChlI"/>
    <property type="match status" value="1"/>
</dbReference>
<evidence type="ECO:0000259" key="4">
    <source>
        <dbReference type="SMART" id="SM00382"/>
    </source>
</evidence>
<dbReference type="OrthoDB" id="9813147at2"/>
<dbReference type="InterPro" id="IPR020568">
    <property type="entry name" value="Ribosomal_Su5_D2-typ_SF"/>
</dbReference>
<dbReference type="AlphaFoldDB" id="A0A1T4JXL1"/>
<protein>
    <submittedName>
        <fullName evidence="5">Magnesium chelatase family protein</fullName>
    </submittedName>
</protein>